<comment type="caution">
    <text evidence="2">The sequence shown here is derived from an EMBL/GenBank/DDBJ whole genome shotgun (WGS) entry which is preliminary data.</text>
</comment>
<dbReference type="InterPro" id="IPR041261">
    <property type="entry name" value="R2K_2"/>
</dbReference>
<dbReference type="STRING" id="159449.B4N89_01400"/>
<dbReference type="RefSeq" id="WP_078974047.1">
    <property type="nucleotide sequence ID" value="NZ_MWQN01000001.1"/>
</dbReference>
<accession>A0A1T3NSI0</accession>
<protein>
    <recommendedName>
        <fullName evidence="1">ATP-grasp domain-containing protein</fullName>
    </recommendedName>
</protein>
<evidence type="ECO:0000313" key="3">
    <source>
        <dbReference type="Proteomes" id="UP000190037"/>
    </source>
</evidence>
<dbReference type="AlphaFoldDB" id="A0A1T3NSI0"/>
<proteinExistence type="predicted"/>
<sequence length="267" mass="28741">MTHTDRVLVLSPRGTDTDRALTSAAHRRDLPVRRLHTWQAPADLMGVRAHLYAGPLFADATARDLDLGLLEAPEDWLARLPVELTRREITATTLAHAWTLRRPMFVKPPNDKSFPARVYRDGTQLPGSDAADPDTAVLLSETVVFRAEYRLFCLDGAVHTASRYAVDGDLDVAPIAACRRGPDALAFGADVLAAAGADLPSAVVVDVGRTDAGWAVVEANAAWASGGYAGEIDRVLDVVLRAGGPRRELAARDAAFVRHAPVVRDRG</sequence>
<gene>
    <name evidence="2" type="ORF">B4N89_01400</name>
</gene>
<reference evidence="2 3" key="1">
    <citation type="submission" date="2017-03" db="EMBL/GenBank/DDBJ databases">
        <title>Draft genome sequence of Streptomyces scabrisporus NF3, endophyte isolated from Amphipterygium adstringens.</title>
        <authorList>
            <person name="Vazquez M."/>
            <person name="Ceapa C.D."/>
            <person name="Rodriguez Luna D."/>
            <person name="Sanchez Esquivel S."/>
        </authorList>
    </citation>
    <scope>NUCLEOTIDE SEQUENCE [LARGE SCALE GENOMIC DNA]</scope>
    <source>
        <strain evidence="2 3">NF3</strain>
    </source>
</reference>
<dbReference type="Pfam" id="PF18299">
    <property type="entry name" value="R2K_2"/>
    <property type="match status" value="1"/>
</dbReference>
<dbReference type="Proteomes" id="UP000190037">
    <property type="component" value="Unassembled WGS sequence"/>
</dbReference>
<dbReference type="EMBL" id="MWQN01000001">
    <property type="protein sequence ID" value="OPC79778.1"/>
    <property type="molecule type" value="Genomic_DNA"/>
</dbReference>
<dbReference type="OrthoDB" id="654524at2"/>
<feature type="domain" description="ATP-grasp" evidence="1">
    <location>
        <begin position="85"/>
        <end position="237"/>
    </location>
</feature>
<evidence type="ECO:0000313" key="2">
    <source>
        <dbReference type="EMBL" id="OPC79778.1"/>
    </source>
</evidence>
<evidence type="ECO:0000259" key="1">
    <source>
        <dbReference type="Pfam" id="PF18299"/>
    </source>
</evidence>
<keyword evidence="3" id="KW-1185">Reference proteome</keyword>
<name>A0A1T3NSI0_9ACTN</name>
<organism evidence="2 3">
    <name type="scientific">Embleya scabrispora</name>
    <dbReference type="NCBI Taxonomy" id="159449"/>
    <lineage>
        <taxon>Bacteria</taxon>
        <taxon>Bacillati</taxon>
        <taxon>Actinomycetota</taxon>
        <taxon>Actinomycetes</taxon>
        <taxon>Kitasatosporales</taxon>
        <taxon>Streptomycetaceae</taxon>
        <taxon>Embleya</taxon>
    </lineage>
</organism>